<dbReference type="SUPFAM" id="SSF50978">
    <property type="entry name" value="WD40 repeat-like"/>
    <property type="match status" value="1"/>
</dbReference>
<dbReference type="OrthoDB" id="10264376at2759"/>
<dbReference type="GO" id="GO:0005634">
    <property type="term" value="C:nucleus"/>
    <property type="evidence" value="ECO:0007669"/>
    <property type="project" value="TreeGrafter"/>
</dbReference>
<gene>
    <name evidence="6" type="ORF">FCC1311_050692</name>
</gene>
<dbReference type="Proteomes" id="UP000241890">
    <property type="component" value="Unassembled WGS sequence"/>
</dbReference>
<proteinExistence type="predicted"/>
<dbReference type="InParanoid" id="A0A2R5GGG8"/>
<evidence type="ECO:0000259" key="5">
    <source>
        <dbReference type="PROSITE" id="PS50006"/>
    </source>
</evidence>
<dbReference type="PROSITE" id="PS50294">
    <property type="entry name" value="WD_REPEATS_REGION"/>
    <property type="match status" value="3"/>
</dbReference>
<feature type="region of interest" description="Disordered" evidence="4">
    <location>
        <begin position="127"/>
        <end position="157"/>
    </location>
</feature>
<dbReference type="Gene3D" id="2.130.10.10">
    <property type="entry name" value="YVTN repeat-like/Quinoprotein amine dehydrogenase"/>
    <property type="match status" value="2"/>
</dbReference>
<evidence type="ECO:0000256" key="1">
    <source>
        <dbReference type="ARBA" id="ARBA00022574"/>
    </source>
</evidence>
<dbReference type="InterPro" id="IPR036322">
    <property type="entry name" value="WD40_repeat_dom_sf"/>
</dbReference>
<dbReference type="EMBL" id="BEYU01000049">
    <property type="protein sequence ID" value="GBG28848.1"/>
    <property type="molecule type" value="Genomic_DNA"/>
</dbReference>
<feature type="compositionally biased region" description="Low complexity" evidence="4">
    <location>
        <begin position="637"/>
        <end position="651"/>
    </location>
</feature>
<evidence type="ECO:0000256" key="3">
    <source>
        <dbReference type="PROSITE-ProRule" id="PRU00221"/>
    </source>
</evidence>
<feature type="compositionally biased region" description="Basic and acidic residues" evidence="4">
    <location>
        <begin position="147"/>
        <end position="157"/>
    </location>
</feature>
<feature type="region of interest" description="Disordered" evidence="4">
    <location>
        <begin position="173"/>
        <end position="218"/>
    </location>
</feature>
<feature type="repeat" description="WD" evidence="3">
    <location>
        <begin position="437"/>
        <end position="469"/>
    </location>
</feature>
<sequence length="710" mass="77184">MEIAAAVASNASGLWSGAALEVRKEGKDKVRDVLRVGELAKTVVVVGRKRKHCDIVVDHGSVSRAHAALIPVYTLAGEAELVVVDLGSSQGTFVNDEKLEPSVPVPLRTKTDVLRFGTSTRRYQLREAGVTKDVSTSKKQSAQAEVARNETELSRADRDAEIARLALEMSTTAPTYSLTPATSSLPPDNPGDKKVENEDDDQDEDDEGPRPVQAPASVFEDVPRAEQIRISAHTKSVSAIAIDKAGSRFVTGGNDCKVACFDFGGMNKANKAFREFQPVEDQIVRALSFNPSGNTFLVVLADSVALVYNRDCVELARTTKGDPYLMDMAKTKGHPSMITDGAWSPISKTQFLTSGIDGTLRLWDLERSQRTMMDNFLMSQRIIKAKSARATRVAVHSCAWTPGGDRIIAGCSDGSLQVWNVRPNATYIRPDVTIRDAHLADNEITSVSYSPDGTQLASRSQDGTLKVWDATPLRGTYKSVFTSSDRLENNRSQTGVVFSPDGRFVATAESGFGDLVVFRLDSKSAPPLRLRLAEQGSKPVAVEWHGKLNQIFVGCTDGSTYVLFDREKSSKGAILSSSREASKKREFFASTEPNKIRQEDIILPNALPMFRKDRVKKKARTDVGAATVQAAPQGQPSSSSSSSSSSFLSSSTPHPAKESGSTETSSTTGDNDIRAQLFAHRDNDKDSSKRVVLADRTMEADEEELSAKRR</sequence>
<dbReference type="InterPro" id="IPR015943">
    <property type="entry name" value="WD40/YVTN_repeat-like_dom_sf"/>
</dbReference>
<feature type="compositionally biased region" description="Low complexity" evidence="4">
    <location>
        <begin position="658"/>
        <end position="669"/>
    </location>
</feature>
<keyword evidence="1 3" id="KW-0853">WD repeat</keyword>
<dbReference type="InterPro" id="IPR020472">
    <property type="entry name" value="WD40_PAC1"/>
</dbReference>
<dbReference type="PANTHER" id="PTHR16017:SF0">
    <property type="entry name" value="WD REPEAT-CONTAINING PROTEIN 70"/>
    <property type="match status" value="1"/>
</dbReference>
<dbReference type="Gene3D" id="2.60.200.20">
    <property type="match status" value="1"/>
</dbReference>
<feature type="repeat" description="WD" evidence="3">
    <location>
        <begin position="331"/>
        <end position="373"/>
    </location>
</feature>
<keyword evidence="7" id="KW-1185">Reference proteome</keyword>
<organism evidence="6 7">
    <name type="scientific">Hondaea fermentalgiana</name>
    <dbReference type="NCBI Taxonomy" id="2315210"/>
    <lineage>
        <taxon>Eukaryota</taxon>
        <taxon>Sar</taxon>
        <taxon>Stramenopiles</taxon>
        <taxon>Bigyra</taxon>
        <taxon>Labyrinthulomycetes</taxon>
        <taxon>Thraustochytrida</taxon>
        <taxon>Thraustochytriidae</taxon>
        <taxon>Hondaea</taxon>
    </lineage>
</organism>
<feature type="compositionally biased region" description="Polar residues" evidence="4">
    <location>
        <begin position="133"/>
        <end position="143"/>
    </location>
</feature>
<feature type="region of interest" description="Disordered" evidence="4">
    <location>
        <begin position="614"/>
        <end position="710"/>
    </location>
</feature>
<comment type="caution">
    <text evidence="6">The sequence shown here is derived from an EMBL/GenBank/DDBJ whole genome shotgun (WGS) entry which is preliminary data.</text>
</comment>
<dbReference type="Pfam" id="PF00498">
    <property type="entry name" value="FHA"/>
    <property type="match status" value="1"/>
</dbReference>
<dbReference type="InterPro" id="IPR000253">
    <property type="entry name" value="FHA_dom"/>
</dbReference>
<keyword evidence="2" id="KW-0677">Repeat</keyword>
<dbReference type="PROSITE" id="PS00678">
    <property type="entry name" value="WD_REPEATS_1"/>
    <property type="match status" value="1"/>
</dbReference>
<name>A0A2R5GGG8_9STRA</name>
<evidence type="ECO:0000256" key="2">
    <source>
        <dbReference type="ARBA" id="ARBA00022737"/>
    </source>
</evidence>
<dbReference type="AlphaFoldDB" id="A0A2R5GGG8"/>
<feature type="compositionally biased region" description="Acidic residues" evidence="4">
    <location>
        <begin position="197"/>
        <end position="207"/>
    </location>
</feature>
<accession>A0A2R5GGG8</accession>
<feature type="domain" description="FHA" evidence="5">
    <location>
        <begin position="44"/>
        <end position="99"/>
    </location>
</feature>
<reference evidence="6 7" key="1">
    <citation type="submission" date="2017-12" db="EMBL/GenBank/DDBJ databases">
        <title>Sequencing, de novo assembly and annotation of complete genome of a new Thraustochytrid species, strain FCC1311.</title>
        <authorList>
            <person name="Sedici K."/>
            <person name="Godart F."/>
            <person name="Aiese Cigliano R."/>
            <person name="Sanseverino W."/>
            <person name="Barakat M."/>
            <person name="Ortet P."/>
            <person name="Marechal E."/>
            <person name="Cagnac O."/>
            <person name="Amato A."/>
        </authorList>
    </citation>
    <scope>NUCLEOTIDE SEQUENCE [LARGE SCALE GENOMIC DNA]</scope>
</reference>
<feature type="compositionally biased region" description="Basic and acidic residues" evidence="4">
    <location>
        <begin position="679"/>
        <end position="710"/>
    </location>
</feature>
<protein>
    <submittedName>
        <fullName evidence="6">WD repeat-containing protein 70</fullName>
    </submittedName>
</protein>
<dbReference type="PROSITE" id="PS50082">
    <property type="entry name" value="WD_REPEATS_2"/>
    <property type="match status" value="3"/>
</dbReference>
<dbReference type="InterPro" id="IPR001680">
    <property type="entry name" value="WD40_rpt"/>
</dbReference>
<evidence type="ECO:0000313" key="6">
    <source>
        <dbReference type="EMBL" id="GBG28848.1"/>
    </source>
</evidence>
<dbReference type="PRINTS" id="PR00320">
    <property type="entry name" value="GPROTEINBRPT"/>
</dbReference>
<dbReference type="SUPFAM" id="SSF49879">
    <property type="entry name" value="SMAD/FHA domain"/>
    <property type="match status" value="1"/>
</dbReference>
<feature type="compositionally biased region" description="Polar residues" evidence="4">
    <location>
        <begin position="173"/>
        <end position="186"/>
    </location>
</feature>
<dbReference type="PROSITE" id="PS50006">
    <property type="entry name" value="FHA_DOMAIN"/>
    <property type="match status" value="1"/>
</dbReference>
<evidence type="ECO:0000313" key="7">
    <source>
        <dbReference type="Proteomes" id="UP000241890"/>
    </source>
</evidence>
<dbReference type="InterPro" id="IPR019775">
    <property type="entry name" value="WD40_repeat_CS"/>
</dbReference>
<dbReference type="Pfam" id="PF00400">
    <property type="entry name" value="WD40"/>
    <property type="match status" value="4"/>
</dbReference>
<evidence type="ECO:0000256" key="4">
    <source>
        <dbReference type="SAM" id="MobiDB-lite"/>
    </source>
</evidence>
<dbReference type="SMART" id="SM00320">
    <property type="entry name" value="WD40"/>
    <property type="match status" value="5"/>
</dbReference>
<dbReference type="PANTHER" id="PTHR16017">
    <property type="entry name" value="GASTRULATION DEFECTIVE PROTEIN 1-RELATED"/>
    <property type="match status" value="1"/>
</dbReference>
<dbReference type="GO" id="GO:0035861">
    <property type="term" value="C:site of double-strand break"/>
    <property type="evidence" value="ECO:0007669"/>
    <property type="project" value="TreeGrafter"/>
</dbReference>
<feature type="repeat" description="WD" evidence="3">
    <location>
        <begin position="388"/>
        <end position="429"/>
    </location>
</feature>
<dbReference type="InterPro" id="IPR051858">
    <property type="entry name" value="WD_repeat_GAD-1"/>
</dbReference>
<dbReference type="InterPro" id="IPR008984">
    <property type="entry name" value="SMAD_FHA_dom_sf"/>
</dbReference>
<dbReference type="SMART" id="SM00240">
    <property type="entry name" value="FHA"/>
    <property type="match status" value="1"/>
</dbReference>